<keyword evidence="8 9" id="KW-0472">Membrane</keyword>
<evidence type="ECO:0000256" key="3">
    <source>
        <dbReference type="ARBA" id="ARBA00022448"/>
    </source>
</evidence>
<organism evidence="13 14">
    <name type="scientific">Stutzerimonas stutzeri</name>
    <name type="common">Pseudomonas stutzeri</name>
    <dbReference type="NCBI Taxonomy" id="316"/>
    <lineage>
        <taxon>Bacteria</taxon>
        <taxon>Pseudomonadati</taxon>
        <taxon>Pseudomonadota</taxon>
        <taxon>Gammaproteobacteria</taxon>
        <taxon>Pseudomonadales</taxon>
        <taxon>Pseudomonadaceae</taxon>
        <taxon>Stutzerimonas</taxon>
    </lineage>
</organism>
<dbReference type="PROSITE" id="PS00543">
    <property type="entry name" value="HLYD_FAMILY"/>
    <property type="match status" value="1"/>
</dbReference>
<evidence type="ECO:0000259" key="12">
    <source>
        <dbReference type="Pfam" id="PF26002"/>
    </source>
</evidence>
<evidence type="ECO:0000256" key="1">
    <source>
        <dbReference type="ARBA" id="ARBA00004377"/>
    </source>
</evidence>
<dbReference type="PANTHER" id="PTHR30386:SF26">
    <property type="entry name" value="TRANSPORT PROTEIN COMB"/>
    <property type="match status" value="1"/>
</dbReference>
<dbReference type="Pfam" id="PF26002">
    <property type="entry name" value="Beta-barrel_AprE"/>
    <property type="match status" value="1"/>
</dbReference>
<accession>A0A2N8RYY4</accession>
<dbReference type="InterPro" id="IPR058781">
    <property type="entry name" value="HH_AprE-like"/>
</dbReference>
<evidence type="ECO:0000256" key="5">
    <source>
        <dbReference type="ARBA" id="ARBA00022519"/>
    </source>
</evidence>
<evidence type="ECO:0000256" key="9">
    <source>
        <dbReference type="RuleBase" id="RU365093"/>
    </source>
</evidence>
<dbReference type="InterPro" id="IPR010129">
    <property type="entry name" value="T1SS_HlyD"/>
</dbReference>
<comment type="similarity">
    <text evidence="2 9">Belongs to the membrane fusion protein (MFP) (TC 8.A.1) family.</text>
</comment>
<keyword evidence="10" id="KW-0175">Coiled coil</keyword>
<keyword evidence="5 9" id="KW-0997">Cell inner membrane</keyword>
<dbReference type="Proteomes" id="UP000235925">
    <property type="component" value="Unassembled WGS sequence"/>
</dbReference>
<dbReference type="NCBIfam" id="TIGR01843">
    <property type="entry name" value="type_I_hlyD"/>
    <property type="match status" value="1"/>
</dbReference>
<feature type="coiled-coil region" evidence="10">
    <location>
        <begin position="256"/>
        <end position="283"/>
    </location>
</feature>
<protein>
    <recommendedName>
        <fullName evidence="9">Membrane fusion protein (MFP) family protein</fullName>
    </recommendedName>
</protein>
<keyword evidence="7 9" id="KW-1133">Transmembrane helix</keyword>
<feature type="transmembrane region" description="Helical" evidence="9">
    <location>
        <begin position="23"/>
        <end position="44"/>
    </location>
</feature>
<dbReference type="PANTHER" id="PTHR30386">
    <property type="entry name" value="MEMBRANE FUSION SUBUNIT OF EMRAB-TOLC MULTIDRUG EFFLUX PUMP"/>
    <property type="match status" value="1"/>
</dbReference>
<evidence type="ECO:0000313" key="13">
    <source>
        <dbReference type="EMBL" id="PNF79546.1"/>
    </source>
</evidence>
<dbReference type="InterPro" id="IPR050739">
    <property type="entry name" value="MFP"/>
</dbReference>
<feature type="coiled-coil region" evidence="10">
    <location>
        <begin position="140"/>
        <end position="184"/>
    </location>
</feature>
<dbReference type="GO" id="GO:0009306">
    <property type="term" value="P:protein secretion"/>
    <property type="evidence" value="ECO:0007669"/>
    <property type="project" value="InterPro"/>
</dbReference>
<dbReference type="GO" id="GO:0005886">
    <property type="term" value="C:plasma membrane"/>
    <property type="evidence" value="ECO:0007669"/>
    <property type="project" value="UniProtKB-SubCell"/>
</dbReference>
<dbReference type="SUPFAM" id="SSF111369">
    <property type="entry name" value="HlyD-like secretion proteins"/>
    <property type="match status" value="1"/>
</dbReference>
<evidence type="ECO:0000256" key="6">
    <source>
        <dbReference type="ARBA" id="ARBA00022692"/>
    </source>
</evidence>
<evidence type="ECO:0000256" key="8">
    <source>
        <dbReference type="ARBA" id="ARBA00023136"/>
    </source>
</evidence>
<proteinExistence type="inferred from homology"/>
<evidence type="ECO:0000259" key="11">
    <source>
        <dbReference type="Pfam" id="PF25994"/>
    </source>
</evidence>
<dbReference type="EMBL" id="POUN01000005">
    <property type="protein sequence ID" value="PNF79546.1"/>
    <property type="molecule type" value="Genomic_DNA"/>
</dbReference>
<sequence>MFSSGSEPLPEVRKALIEDAPRLVRLTIWVLVGFVLFLVLWAHFAIVDEVTRGEGKAIPSSRLQKIQNLEGGIVAELFVREGQIVEAGDPLLRLDDTRFASNVGETEADRLALSVRVERLSAEVEGRDLMMSESVLRDAANLANSERALFESRRDQLRDEIGGLEEQLAQRRQEVREMSSKQEQFRSSLALLRKEIQMSEPLVASGAISPVEVLRLKRAEVESRGQLDATTLALPRASAAIKEIESKISETRGRFRSDALTQLNEARTELSKLQSTGKALEDRVRRTLVTSPVRGVVKQMLVSTIGGVIQPGSDMVEIVPLNDTLLIEAKVRPQDIAFLHPGQEAMVKFSAYDFTVYGGLKAELEYISADSITDEEGNSFFLIHLRTDKSHLGTEEKPLLIIPGMVATVDIITGHKSVLSYLLKPIIRARAEALRER</sequence>
<dbReference type="InterPro" id="IPR058982">
    <property type="entry name" value="Beta-barrel_AprE"/>
</dbReference>
<dbReference type="Gene3D" id="2.40.30.170">
    <property type="match status" value="1"/>
</dbReference>
<evidence type="ECO:0000256" key="7">
    <source>
        <dbReference type="ARBA" id="ARBA00022989"/>
    </source>
</evidence>
<dbReference type="Pfam" id="PF25994">
    <property type="entry name" value="HH_AprE"/>
    <property type="match status" value="1"/>
</dbReference>
<feature type="domain" description="AprE-like beta-barrel" evidence="12">
    <location>
        <begin position="325"/>
        <end position="414"/>
    </location>
</feature>
<dbReference type="PRINTS" id="PR01490">
    <property type="entry name" value="RTXTOXIND"/>
</dbReference>
<feature type="domain" description="AprE-like long alpha-helical hairpin" evidence="11">
    <location>
        <begin position="101"/>
        <end position="283"/>
    </location>
</feature>
<gene>
    <name evidence="13" type="ORF">CXK92_18620</name>
</gene>
<comment type="caution">
    <text evidence="13">The sequence shown here is derived from an EMBL/GenBank/DDBJ whole genome shotgun (WGS) entry which is preliminary data.</text>
</comment>
<dbReference type="Gene3D" id="2.40.50.100">
    <property type="match status" value="1"/>
</dbReference>
<evidence type="ECO:0000256" key="4">
    <source>
        <dbReference type="ARBA" id="ARBA00022475"/>
    </source>
</evidence>
<keyword evidence="4 9" id="KW-1003">Cell membrane</keyword>
<dbReference type="OrthoDB" id="9775513at2"/>
<reference evidence="13 14" key="1">
    <citation type="submission" date="2018-01" db="EMBL/GenBank/DDBJ databases">
        <title>Denitrification phenotypes of diverse strains of Pseudomonas stutzeri.</title>
        <authorList>
            <person name="Milligan D.A."/>
            <person name="Bergaust L."/>
            <person name="Bakken L.R."/>
            <person name="Frostegard A."/>
        </authorList>
    </citation>
    <scope>NUCLEOTIDE SEQUENCE [LARGE SCALE GENOMIC DNA]</scope>
    <source>
        <strain evidence="13 14">KC</strain>
    </source>
</reference>
<dbReference type="InterPro" id="IPR006144">
    <property type="entry name" value="Secretion_HlyD_CS"/>
</dbReference>
<dbReference type="AlphaFoldDB" id="A0A2N8RYY4"/>
<evidence type="ECO:0000313" key="14">
    <source>
        <dbReference type="Proteomes" id="UP000235925"/>
    </source>
</evidence>
<keyword evidence="6 9" id="KW-0812">Transmembrane</keyword>
<comment type="subcellular location">
    <subcellularLocation>
        <location evidence="1 9">Cell inner membrane</location>
        <topology evidence="1 9">Single-pass membrane protein</topology>
    </subcellularLocation>
</comment>
<evidence type="ECO:0000256" key="10">
    <source>
        <dbReference type="SAM" id="Coils"/>
    </source>
</evidence>
<name>A0A2N8RYY4_STUST</name>
<evidence type="ECO:0000256" key="2">
    <source>
        <dbReference type="ARBA" id="ARBA00009477"/>
    </source>
</evidence>
<keyword evidence="3 9" id="KW-0813">Transport</keyword>